<evidence type="ECO:0000259" key="3">
    <source>
        <dbReference type="Pfam" id="PF00561"/>
    </source>
</evidence>
<dbReference type="PRINTS" id="PR00111">
    <property type="entry name" value="ABHYDROLASE"/>
</dbReference>
<evidence type="ECO:0000313" key="5">
    <source>
        <dbReference type="Proteomes" id="UP000828924"/>
    </source>
</evidence>
<keyword evidence="5" id="KW-1185">Reference proteome</keyword>
<dbReference type="Pfam" id="PF00561">
    <property type="entry name" value="Abhydrolase_1"/>
    <property type="match status" value="1"/>
</dbReference>
<dbReference type="Proteomes" id="UP000828924">
    <property type="component" value="Chromosome"/>
</dbReference>
<feature type="domain" description="AB hydrolase-1" evidence="3">
    <location>
        <begin position="21"/>
        <end position="266"/>
    </location>
</feature>
<dbReference type="InterPro" id="IPR002410">
    <property type="entry name" value="Peptidase_S33"/>
</dbReference>
<dbReference type="PANTHER" id="PTHR43798:SF31">
    <property type="entry name" value="AB HYDROLASE SUPERFAMILY PROTEIN YCLE"/>
    <property type="match status" value="1"/>
</dbReference>
<protein>
    <submittedName>
        <fullName evidence="4">Alpha/beta hydrolase</fullName>
    </submittedName>
</protein>
<evidence type="ECO:0000256" key="1">
    <source>
        <dbReference type="ARBA" id="ARBA00010088"/>
    </source>
</evidence>
<sequence>MPTFTAYDGTELAYHVFGDGPPVLCLPGGPMQDSVYLGDLGGLSGHRQLIMLDLRGTGRSAIPEDVESYRCDRLVDDVEALREHLGLGRTDLLGHSAGANLAVLYAGRHPERVGKLALITPSVTAVGITVTGDLRRETARLRRDEPWFPVAYAALEAIFAGRATADDFEGIAPFWYGRWDDAARAFRAAEDGQKNKEAAAFFAADGAFDPPATRAALARCTSPVLLLAGEVDLNSPPGAMTEFAGLFPRAELVVQPGAGHFPWLDDADRFVASTAGFLAA</sequence>
<keyword evidence="2 4" id="KW-0378">Hydrolase</keyword>
<dbReference type="InterPro" id="IPR000073">
    <property type="entry name" value="AB_hydrolase_1"/>
</dbReference>
<name>A0ABY3WZN1_9ACTN</name>
<dbReference type="PANTHER" id="PTHR43798">
    <property type="entry name" value="MONOACYLGLYCEROL LIPASE"/>
    <property type="match status" value="1"/>
</dbReference>
<dbReference type="RefSeq" id="WP_242338155.1">
    <property type="nucleotide sequence ID" value="NZ_CP071872.1"/>
</dbReference>
<accession>A0ABY3WZN1</accession>
<proteinExistence type="inferred from homology"/>
<comment type="similarity">
    <text evidence="1">Belongs to the peptidase S33 family.</text>
</comment>
<dbReference type="InterPro" id="IPR029058">
    <property type="entry name" value="AB_hydrolase_fold"/>
</dbReference>
<dbReference type="Gene3D" id="3.40.50.1820">
    <property type="entry name" value="alpha/beta hydrolase"/>
    <property type="match status" value="1"/>
</dbReference>
<gene>
    <name evidence="4" type="ORF">J4032_34770</name>
</gene>
<dbReference type="PRINTS" id="PR00793">
    <property type="entry name" value="PROAMNOPTASE"/>
</dbReference>
<organism evidence="4 5">
    <name type="scientific">Streptomyces formicae</name>
    <dbReference type="NCBI Taxonomy" id="1616117"/>
    <lineage>
        <taxon>Bacteria</taxon>
        <taxon>Bacillati</taxon>
        <taxon>Actinomycetota</taxon>
        <taxon>Actinomycetes</taxon>
        <taxon>Kitasatosporales</taxon>
        <taxon>Streptomycetaceae</taxon>
        <taxon>Streptomyces</taxon>
    </lineage>
</organism>
<evidence type="ECO:0000313" key="4">
    <source>
        <dbReference type="EMBL" id="UNM15951.1"/>
    </source>
</evidence>
<dbReference type="GO" id="GO:0016787">
    <property type="term" value="F:hydrolase activity"/>
    <property type="evidence" value="ECO:0007669"/>
    <property type="project" value="UniProtKB-KW"/>
</dbReference>
<dbReference type="EMBL" id="CP071872">
    <property type="protein sequence ID" value="UNM15951.1"/>
    <property type="molecule type" value="Genomic_DNA"/>
</dbReference>
<reference evidence="4 5" key="1">
    <citation type="submission" date="2021-03" db="EMBL/GenBank/DDBJ databases">
        <title>Complete genome of Streptomyces formicae strain 1H-GS9 (DSM 100524).</title>
        <authorList>
            <person name="Atanasov K.E."/>
            <person name="Altabella T."/>
            <person name="Ferrer A."/>
        </authorList>
    </citation>
    <scope>NUCLEOTIDE SEQUENCE [LARGE SCALE GENOMIC DNA]</scope>
    <source>
        <strain evidence="4 5">1H-GS9</strain>
    </source>
</reference>
<evidence type="ECO:0000256" key="2">
    <source>
        <dbReference type="ARBA" id="ARBA00022801"/>
    </source>
</evidence>
<dbReference type="InterPro" id="IPR050266">
    <property type="entry name" value="AB_hydrolase_sf"/>
</dbReference>
<dbReference type="SUPFAM" id="SSF53474">
    <property type="entry name" value="alpha/beta-Hydrolases"/>
    <property type="match status" value="1"/>
</dbReference>